<sequence length="249" mass="27857">IQKKLNQDILYLPPPYLSSELKNGVANLFYPSYLAGEWEVTQTLTDMNAPLGIKYCGGPNGSVEIAEKSITEARSKIGVPVQLKLRYAQTKFGIAEDRLYNDKERLNAFAQKNVVSSVEYADVGGSNRKSVLALGGTQDDPLQTTIVYFKGPAAQKNFVTSSDGTESSDTSLWLGYEVQRSIFALTNQNTAPPITTDSEYIWSFERLDDNHIRGKLRIANYLNPQSDTLYFDAKNRAVSLQDYMLDMKR</sequence>
<dbReference type="InParanoid" id="A0A1E7FQ69"/>
<dbReference type="Proteomes" id="UP000095751">
    <property type="component" value="Unassembled WGS sequence"/>
</dbReference>
<dbReference type="Pfam" id="PF20670">
    <property type="entry name" value="DUF6816"/>
    <property type="match status" value="1"/>
</dbReference>
<dbReference type="EMBL" id="KV784355">
    <property type="protein sequence ID" value="OEU19943.1"/>
    <property type="molecule type" value="Genomic_DNA"/>
</dbReference>
<dbReference type="KEGG" id="fcy:FRACYDRAFT_160225"/>
<gene>
    <name evidence="2" type="ORF">FRACYDRAFT_160225</name>
</gene>
<accession>A0A1E7FQ69</accession>
<dbReference type="InterPro" id="IPR049213">
    <property type="entry name" value="DUF6816"/>
</dbReference>
<proteinExistence type="predicted"/>
<reference evidence="2 3" key="1">
    <citation type="submission" date="2016-09" db="EMBL/GenBank/DDBJ databases">
        <title>Extensive genetic diversity and differential bi-allelic expression allows diatom success in the polar Southern Ocean.</title>
        <authorList>
            <consortium name="DOE Joint Genome Institute"/>
            <person name="Mock T."/>
            <person name="Otillar R.P."/>
            <person name="Strauss J."/>
            <person name="Dupont C."/>
            <person name="Frickenhaus S."/>
            <person name="Maumus F."/>
            <person name="Mcmullan M."/>
            <person name="Sanges R."/>
            <person name="Schmutz J."/>
            <person name="Toseland A."/>
            <person name="Valas R."/>
            <person name="Veluchamy A."/>
            <person name="Ward B.J."/>
            <person name="Allen A."/>
            <person name="Barry K."/>
            <person name="Falciatore A."/>
            <person name="Ferrante M."/>
            <person name="Fortunato A.E."/>
            <person name="Gloeckner G."/>
            <person name="Gruber A."/>
            <person name="Hipkin R."/>
            <person name="Janech M."/>
            <person name="Kroth P."/>
            <person name="Leese F."/>
            <person name="Lindquist E."/>
            <person name="Lyon B.R."/>
            <person name="Martin J."/>
            <person name="Mayer C."/>
            <person name="Parker M."/>
            <person name="Quesneville H."/>
            <person name="Raymond J."/>
            <person name="Uhlig C."/>
            <person name="Valentin K.U."/>
            <person name="Worden A.Z."/>
            <person name="Armbrust E.V."/>
            <person name="Bowler C."/>
            <person name="Green B."/>
            <person name="Moulton V."/>
            <person name="Van Oosterhout C."/>
            <person name="Grigoriev I."/>
        </authorList>
    </citation>
    <scope>NUCLEOTIDE SEQUENCE [LARGE SCALE GENOMIC DNA]</scope>
    <source>
        <strain evidence="2 3">CCMP1102</strain>
    </source>
</reference>
<evidence type="ECO:0000259" key="1">
    <source>
        <dbReference type="Pfam" id="PF20670"/>
    </source>
</evidence>
<protein>
    <recommendedName>
        <fullName evidence="1">DUF6816 domain-containing protein</fullName>
    </recommendedName>
</protein>
<evidence type="ECO:0000313" key="3">
    <source>
        <dbReference type="Proteomes" id="UP000095751"/>
    </source>
</evidence>
<dbReference type="AlphaFoldDB" id="A0A1E7FQ69"/>
<organism evidence="2 3">
    <name type="scientific">Fragilariopsis cylindrus CCMP1102</name>
    <dbReference type="NCBI Taxonomy" id="635003"/>
    <lineage>
        <taxon>Eukaryota</taxon>
        <taxon>Sar</taxon>
        <taxon>Stramenopiles</taxon>
        <taxon>Ochrophyta</taxon>
        <taxon>Bacillariophyta</taxon>
        <taxon>Bacillariophyceae</taxon>
        <taxon>Bacillariophycidae</taxon>
        <taxon>Bacillariales</taxon>
        <taxon>Bacillariaceae</taxon>
        <taxon>Fragilariopsis</taxon>
    </lineage>
</organism>
<feature type="non-terminal residue" evidence="2">
    <location>
        <position position="249"/>
    </location>
</feature>
<name>A0A1E7FQ69_9STRA</name>
<evidence type="ECO:0000313" key="2">
    <source>
        <dbReference type="EMBL" id="OEU19943.1"/>
    </source>
</evidence>
<feature type="domain" description="DUF6816" evidence="1">
    <location>
        <begin position="24"/>
        <end position="249"/>
    </location>
</feature>
<feature type="non-terminal residue" evidence="2">
    <location>
        <position position="1"/>
    </location>
</feature>
<dbReference type="OrthoDB" id="195555at2759"/>
<keyword evidence="3" id="KW-1185">Reference proteome</keyword>